<feature type="region of interest" description="Disordered" evidence="1">
    <location>
        <begin position="1"/>
        <end position="34"/>
    </location>
</feature>
<keyword evidence="3" id="KW-1185">Reference proteome</keyword>
<accession>A0A2H3C6U7</accession>
<reference evidence="3" key="1">
    <citation type="journal article" date="2017" name="Nat. Ecol. Evol.">
        <title>Genome expansion and lineage-specific genetic innovations in the forest pathogenic fungi Armillaria.</title>
        <authorList>
            <person name="Sipos G."/>
            <person name="Prasanna A.N."/>
            <person name="Walter M.C."/>
            <person name="O'Connor E."/>
            <person name="Balint B."/>
            <person name="Krizsan K."/>
            <person name="Kiss B."/>
            <person name="Hess J."/>
            <person name="Varga T."/>
            <person name="Slot J."/>
            <person name="Riley R."/>
            <person name="Boka B."/>
            <person name="Rigling D."/>
            <person name="Barry K."/>
            <person name="Lee J."/>
            <person name="Mihaltcheva S."/>
            <person name="LaButti K."/>
            <person name="Lipzen A."/>
            <person name="Waldron R."/>
            <person name="Moloney N.M."/>
            <person name="Sperisen C."/>
            <person name="Kredics L."/>
            <person name="Vagvoelgyi C."/>
            <person name="Patrignani A."/>
            <person name="Fitzpatrick D."/>
            <person name="Nagy I."/>
            <person name="Doyle S."/>
            <person name="Anderson J.B."/>
            <person name="Grigoriev I.V."/>
            <person name="Gueldener U."/>
            <person name="Muensterkoetter M."/>
            <person name="Nagy L.G."/>
        </authorList>
    </citation>
    <scope>NUCLEOTIDE SEQUENCE [LARGE SCALE GENOMIC DNA]</scope>
    <source>
        <strain evidence="3">28-4</strain>
    </source>
</reference>
<dbReference type="STRING" id="1076256.A0A2H3C6U7"/>
<dbReference type="Proteomes" id="UP000218334">
    <property type="component" value="Unassembled WGS sequence"/>
</dbReference>
<dbReference type="AlphaFoldDB" id="A0A2H3C6U7"/>
<evidence type="ECO:0000256" key="1">
    <source>
        <dbReference type="SAM" id="MobiDB-lite"/>
    </source>
</evidence>
<name>A0A2H3C6U7_9AGAR</name>
<organism evidence="2 3">
    <name type="scientific">Armillaria solidipes</name>
    <dbReference type="NCBI Taxonomy" id="1076256"/>
    <lineage>
        <taxon>Eukaryota</taxon>
        <taxon>Fungi</taxon>
        <taxon>Dikarya</taxon>
        <taxon>Basidiomycota</taxon>
        <taxon>Agaricomycotina</taxon>
        <taxon>Agaricomycetes</taxon>
        <taxon>Agaricomycetidae</taxon>
        <taxon>Agaricales</taxon>
        <taxon>Marasmiineae</taxon>
        <taxon>Physalacriaceae</taxon>
        <taxon>Armillaria</taxon>
    </lineage>
</organism>
<evidence type="ECO:0000313" key="3">
    <source>
        <dbReference type="Proteomes" id="UP000218334"/>
    </source>
</evidence>
<proteinExistence type="predicted"/>
<gene>
    <name evidence="2" type="ORF">ARMSODRAFT_1031238</name>
</gene>
<feature type="compositionally biased region" description="Basic and acidic residues" evidence="1">
    <location>
        <begin position="1"/>
        <end position="12"/>
    </location>
</feature>
<feature type="compositionally biased region" description="Polar residues" evidence="1">
    <location>
        <begin position="23"/>
        <end position="33"/>
    </location>
</feature>
<dbReference type="EMBL" id="KZ293415">
    <property type="protein sequence ID" value="PBK78791.1"/>
    <property type="molecule type" value="Genomic_DNA"/>
</dbReference>
<evidence type="ECO:0000313" key="2">
    <source>
        <dbReference type="EMBL" id="PBK78791.1"/>
    </source>
</evidence>
<protein>
    <submittedName>
        <fullName evidence="2">Uncharacterized protein</fullName>
    </submittedName>
</protein>
<sequence length="821" mass="94300">MMTWHELKHDSMPAHTPRIHSTPAESGGTTMQDESGHLYRCMSSDTLPPIPKADTGFRDPQVLWPAEPGYFIDRRWASNAMPYQGFLPVNRESIYQCELFKPLNYTVQTIPIVSPTSGTWMLENTIAEQWKDLEALLQCCRTVLEERYVTHKNIDYVSFPLPWKYGYHHSKRSRQAMARAAMHSRDAFIIMAAEISYLLALTSGSPTSEDAENQFHSWSAELTKRVGGNWVDLIRSSWMVQRDVGFWEGDECQALRVGLFIDARTCNFTHFLHAYHWWHVPLWIDWGPLEAPYKAGDVRLSSHYCIRLPPHRIQTRVSHPPLTEVQTCAPETGVHEDNRIDGKPVEVVTVSDSNSITSADIDSTGCVIRPVTVSSGSNVELVDDHEGKICEPSEGPAPVVKDRTVKEWEMVHGRMYGTYKNDLIPKSLSVCTLDETLRFRFGVILVQSLSPSPAQPSITSEERRKFSELRKNAGCSVLPSNPMLEAPMMLQIFDGLQWLISLARPEGSGNAISPSQMPAQYWDLNQESPRYLSRRTNPEFTVRAVHWCYEDKSGYEIIPVDEKNKRYRLIVYRATDVLHCFRLREAACLDDFIEELCRYGVRFSMCVEGNTVKLRQKRFQDAIPYRPVGFQPDLSDYAYYVRKRRALLEDPAVARAALMHGGLIWRIAMEHIPDPDFILSGSGQDMSRYGVCYRIQGVGKPDFDIWEESLSEDQIDLLCGVYRVYRSAEGSPKFTQDLSWFPRQCSFRNSGLDLGHWSPDAENWYQRRIQMYLTGDPKGCCLNQSEWKNTIRLWRNTSRTYKGMEIVSRAFVHRHLLQYAE</sequence>